<gene>
    <name evidence="9" type="primary">MADSy1</name>
</gene>
<feature type="region of interest" description="Disordered" evidence="7">
    <location>
        <begin position="139"/>
        <end position="197"/>
    </location>
</feature>
<sequence>MDIVSERALFARKIQSLYKKAQEISTLCDVKVAIVIFKNGENTPIVWPSQAVAEEIARTFRNTDEVQKIKKLVKHENYLLEKLQDRAENFRKKTEEIEMELLFNQLVEGKNINELDARQIKGLKKLFVIKKAKVAERKKQLNKEKQLNEDNEKNEDVQPSLEAMATNQDFGLGVESGTSSGPQEAGKDNDAEEENDD</sequence>
<feature type="coiled-coil region" evidence="6">
    <location>
        <begin position="73"/>
        <end position="100"/>
    </location>
</feature>
<evidence type="ECO:0000313" key="9">
    <source>
        <dbReference type="EMBL" id="ACI05252.1"/>
    </source>
</evidence>
<name>B6DT58_PETHY</name>
<reference evidence="9" key="1">
    <citation type="journal article" date="2010" name="Mol. Biol. Evol.">
        <title>Divergence of recently duplicated M{gamma}-type MADS-box genes in Petunia.</title>
        <authorList>
            <person name="Bemer M."/>
            <person name="Gordon J."/>
            <person name="Weterings K."/>
            <person name="Angenent G.C."/>
        </authorList>
    </citation>
    <scope>NUCLEOTIDE SEQUENCE</scope>
</reference>
<evidence type="ECO:0000256" key="7">
    <source>
        <dbReference type="SAM" id="MobiDB-lite"/>
    </source>
</evidence>
<evidence type="ECO:0000256" key="4">
    <source>
        <dbReference type="ARBA" id="ARBA00023163"/>
    </source>
</evidence>
<evidence type="ECO:0000256" key="2">
    <source>
        <dbReference type="ARBA" id="ARBA00023015"/>
    </source>
</evidence>
<protein>
    <submittedName>
        <fullName evidence="9">Type I MADS box transcription factor</fullName>
    </submittedName>
</protein>
<organism evidence="9">
    <name type="scientific">Petunia hybrida</name>
    <name type="common">Petunia</name>
    <dbReference type="NCBI Taxonomy" id="4102"/>
    <lineage>
        <taxon>Eukaryota</taxon>
        <taxon>Viridiplantae</taxon>
        <taxon>Streptophyta</taxon>
        <taxon>Embryophyta</taxon>
        <taxon>Tracheophyta</taxon>
        <taxon>Spermatophyta</taxon>
        <taxon>Magnoliopsida</taxon>
        <taxon>eudicotyledons</taxon>
        <taxon>Gunneridae</taxon>
        <taxon>Pentapetalae</taxon>
        <taxon>asterids</taxon>
        <taxon>lamiids</taxon>
        <taxon>Solanales</taxon>
        <taxon>Solanaceae</taxon>
        <taxon>Petunioideae</taxon>
        <taxon>Petunia</taxon>
    </lineage>
</organism>
<dbReference type="GO" id="GO:0003677">
    <property type="term" value="F:DNA binding"/>
    <property type="evidence" value="ECO:0007669"/>
    <property type="project" value="UniProtKB-KW"/>
</dbReference>
<keyword evidence="6" id="KW-0175">Coiled coil</keyword>
<accession>B6DT58</accession>
<evidence type="ECO:0000256" key="3">
    <source>
        <dbReference type="ARBA" id="ARBA00023125"/>
    </source>
</evidence>
<dbReference type="PROSITE" id="PS50066">
    <property type="entry name" value="MADS_BOX_2"/>
    <property type="match status" value="1"/>
</dbReference>
<dbReference type="AlphaFoldDB" id="B6DT58"/>
<dbReference type="InterPro" id="IPR002100">
    <property type="entry name" value="TF_MADSbox"/>
</dbReference>
<proteinExistence type="evidence at transcript level"/>
<evidence type="ECO:0000256" key="1">
    <source>
        <dbReference type="ARBA" id="ARBA00004123"/>
    </source>
</evidence>
<dbReference type="Pfam" id="PF00319">
    <property type="entry name" value="SRF-TF"/>
    <property type="match status" value="1"/>
</dbReference>
<dbReference type="SUPFAM" id="SSF55455">
    <property type="entry name" value="SRF-like"/>
    <property type="match status" value="1"/>
</dbReference>
<evidence type="ECO:0000259" key="8">
    <source>
        <dbReference type="PROSITE" id="PS50066"/>
    </source>
</evidence>
<dbReference type="GO" id="GO:0046983">
    <property type="term" value="F:protein dimerization activity"/>
    <property type="evidence" value="ECO:0007669"/>
    <property type="project" value="InterPro"/>
</dbReference>
<feature type="domain" description="MADS-box" evidence="8">
    <location>
        <begin position="1"/>
        <end position="39"/>
    </location>
</feature>
<keyword evidence="3" id="KW-0238">DNA-binding</keyword>
<keyword evidence="4" id="KW-0804">Transcription</keyword>
<dbReference type="Gene3D" id="3.40.1810.10">
    <property type="entry name" value="Transcription factor, MADS-box"/>
    <property type="match status" value="1"/>
</dbReference>
<keyword evidence="2" id="KW-0805">Transcription regulation</keyword>
<evidence type="ECO:0000256" key="6">
    <source>
        <dbReference type="SAM" id="Coils"/>
    </source>
</evidence>
<keyword evidence="5" id="KW-0539">Nucleus</keyword>
<comment type="subcellular location">
    <subcellularLocation>
        <location evidence="1">Nucleus</location>
    </subcellularLocation>
</comment>
<feature type="compositionally biased region" description="Basic and acidic residues" evidence="7">
    <location>
        <begin position="139"/>
        <end position="156"/>
    </location>
</feature>
<dbReference type="EMBL" id="FJ168506">
    <property type="protein sequence ID" value="ACI05252.1"/>
    <property type="molecule type" value="mRNA"/>
</dbReference>
<evidence type="ECO:0000256" key="5">
    <source>
        <dbReference type="ARBA" id="ARBA00023242"/>
    </source>
</evidence>
<dbReference type="GO" id="GO:0005634">
    <property type="term" value="C:nucleus"/>
    <property type="evidence" value="ECO:0007669"/>
    <property type="project" value="UniProtKB-SubCell"/>
</dbReference>
<dbReference type="InterPro" id="IPR036879">
    <property type="entry name" value="TF_MADSbox_sf"/>
</dbReference>